<sequence length="434" mass="44934">MPFKLLFSLFALAGAASAVTTGPYEIGSGHYSNSFEDDGTFSLSQGQSTAVVNQAIACNVAGSGISLNNAPFQFQATSYVPTRANDSSVLIFGGTSIRIGVPSSVTDYFSKAGASSLTVNNDTVLSIQYIGYNNSETLKSRRNTTSIVQLTGASYTNASLGFFDIGPLSASKSAGLLTRIPSRRLIYKRDQLTFSLSAAGKTANVTCPAGAYPQNFGALNVANLPLRPNPNITAVISFVRTGTMNPGSPPLNSTSVVSDYRPVCTFTGIGKQTIEISLGGYKLNTPISTSTPAVFSLGQSNFWISQGLISFFQNKYPSTNAVSLTLSAFNVSISNATPSIKNLLPSGGYPASAASGNGSAITFPSAAPSTTYPSATFTPLASSIGKGQFAILSFDNLAGSFKLLDSDSAAITTVSFSCSEGAGNFPAIVPFSIA</sequence>
<name>A0A177TXR1_9BASI</name>
<reference evidence="1" key="2">
    <citation type="journal article" date="2019" name="IMA Fungus">
        <title>Genome sequencing and comparison of five Tilletia species to identify candidate genes for the detection of regulated species infecting wheat.</title>
        <authorList>
            <person name="Nguyen H.D.T."/>
            <person name="Sultana T."/>
            <person name="Kesanakurti P."/>
            <person name="Hambleton S."/>
        </authorList>
    </citation>
    <scope>NUCLEOTIDE SEQUENCE</scope>
    <source>
        <strain evidence="1">DAOMC 236416</strain>
    </source>
</reference>
<evidence type="ECO:0000313" key="2">
    <source>
        <dbReference type="Proteomes" id="UP000077521"/>
    </source>
</evidence>
<protein>
    <submittedName>
        <fullName evidence="1">Uncharacterized protein</fullName>
    </submittedName>
</protein>
<comment type="caution">
    <text evidence="1">The sequence shown here is derived from an EMBL/GenBank/DDBJ whole genome shotgun (WGS) entry which is preliminary data.</text>
</comment>
<gene>
    <name evidence="1" type="ORF">A4X13_0g1036</name>
</gene>
<proteinExistence type="predicted"/>
<accession>A0A177TXR1</accession>
<evidence type="ECO:0000313" key="1">
    <source>
        <dbReference type="EMBL" id="KAE8259413.1"/>
    </source>
</evidence>
<dbReference type="AlphaFoldDB" id="A0A177TXR1"/>
<dbReference type="Proteomes" id="UP000077521">
    <property type="component" value="Unassembled WGS sequence"/>
</dbReference>
<organism evidence="1 2">
    <name type="scientific">Tilletia indica</name>
    <dbReference type="NCBI Taxonomy" id="43049"/>
    <lineage>
        <taxon>Eukaryota</taxon>
        <taxon>Fungi</taxon>
        <taxon>Dikarya</taxon>
        <taxon>Basidiomycota</taxon>
        <taxon>Ustilaginomycotina</taxon>
        <taxon>Exobasidiomycetes</taxon>
        <taxon>Tilletiales</taxon>
        <taxon>Tilletiaceae</taxon>
        <taxon>Tilletia</taxon>
    </lineage>
</organism>
<reference evidence="1" key="1">
    <citation type="submission" date="2016-04" db="EMBL/GenBank/DDBJ databases">
        <authorList>
            <person name="Nguyen H.D."/>
            <person name="Samba Siva P."/>
            <person name="Cullis J."/>
            <person name="Levesque C.A."/>
            <person name="Hambleton S."/>
        </authorList>
    </citation>
    <scope>NUCLEOTIDE SEQUENCE</scope>
    <source>
        <strain evidence="1">DAOMC 236416</strain>
    </source>
</reference>
<dbReference type="EMBL" id="LWDF02000037">
    <property type="protein sequence ID" value="KAE8259413.1"/>
    <property type="molecule type" value="Genomic_DNA"/>
</dbReference>
<keyword evidence="2" id="KW-1185">Reference proteome</keyword>